<dbReference type="VEuPathDB" id="FungiDB:DIURU_000199"/>
<reference evidence="2 3" key="1">
    <citation type="submission" date="2019-07" db="EMBL/GenBank/DDBJ databases">
        <title>Genome assembly of two rare yeast pathogens: Diutina rugosa and Trichomonascus ciferrii.</title>
        <authorList>
            <person name="Mixao V."/>
            <person name="Saus E."/>
            <person name="Hansen A."/>
            <person name="Lass-Flor C."/>
            <person name="Gabaldon T."/>
        </authorList>
    </citation>
    <scope>NUCLEOTIDE SEQUENCE [LARGE SCALE GENOMIC DNA]</scope>
    <source>
        <strain evidence="2 3">CBS 613</strain>
    </source>
</reference>
<evidence type="ECO:0000313" key="2">
    <source>
        <dbReference type="EMBL" id="KAA8908410.1"/>
    </source>
</evidence>
<dbReference type="GO" id="GO:0006893">
    <property type="term" value="P:Golgi to plasma membrane transport"/>
    <property type="evidence" value="ECO:0007669"/>
    <property type="project" value="TreeGrafter"/>
</dbReference>
<gene>
    <name evidence="2" type="ORF">DIURU_000199</name>
</gene>
<dbReference type="AlphaFoldDB" id="A0A642UZI6"/>
<feature type="region of interest" description="Disordered" evidence="1">
    <location>
        <begin position="1"/>
        <end position="22"/>
    </location>
</feature>
<dbReference type="SUPFAM" id="SSF48452">
    <property type="entry name" value="TPR-like"/>
    <property type="match status" value="1"/>
</dbReference>
<evidence type="ECO:0000313" key="3">
    <source>
        <dbReference type="Proteomes" id="UP000449547"/>
    </source>
</evidence>
<dbReference type="OrthoDB" id="434695at2759"/>
<dbReference type="OMA" id="RKSTWGR"/>
<evidence type="ECO:0000256" key="1">
    <source>
        <dbReference type="SAM" id="MobiDB-lite"/>
    </source>
</evidence>
<dbReference type="EMBL" id="SWFT01000008">
    <property type="protein sequence ID" value="KAA8908410.1"/>
    <property type="molecule type" value="Genomic_DNA"/>
</dbReference>
<dbReference type="GeneID" id="54778852"/>
<comment type="caution">
    <text evidence="2">The sequence shown here is derived from an EMBL/GenBank/DDBJ whole genome shotgun (WGS) entry which is preliminary data.</text>
</comment>
<dbReference type="GO" id="GO:0034044">
    <property type="term" value="C:exomer complex"/>
    <property type="evidence" value="ECO:0007669"/>
    <property type="project" value="UniProtKB-ARBA"/>
</dbReference>
<dbReference type="Proteomes" id="UP000449547">
    <property type="component" value="Unassembled WGS sequence"/>
</dbReference>
<sequence>MVTPTSSTAALPLPRRPRTMPPHIREGYFGDALGCRKTKDLVPSASTGPPDLCHVAKYVGSHSSTFLNHDFVVGDERRSRDDEGYIGYYHYVNGLDTTEIDDYIFHLLGLVSNGDGEWRFSTKEERKRELVVTYCSYNVFSRQDFRVRIVVYPGRKNTAHIDKSYQLVGVTKTQSFNATTIHELPPQFWDELKASQVLRVLLMGDSPGDQVVGLCSYPDYFVSPESLQGAAYTLVRQLPRGYLAGWDPSHGAPTNCGNAGDKKTNFYRNYLVDGLVRLCELDPSGAVTQFVIDEINAEYDEGEFDWVKLQVYKYTQGTNKERAYLELIHNYLSQYPLYTTHSGLVLLDQVQFLLTKRHYRLALTLCQKCVSILPLDFDCWYTLAVCYVLNGDFGQALLMVNSLPVVIKAAPRRYDDFYVHTFTQRSGVDEAISERTFNEYFPEPDTPGLVTKLWRDPYVFHPHLRHPMVGPWYQSPLVSCSVKEVASVNHNLVRLASAASTRQQLCAQSSGSKMVSVLDFDRKSTWGRAYDLVSMIVAMAGWDQVMELKQSVFQGHLDKIEVVNEADVGRPQCEPWLDTLFAVLYEDLKVVMAETSQENQSRSAASWLMTGLLGWVTKQNLRESISALVTAVVGATEGGNFDYFGTVQLLEIYNEFVLSEYGDTKVDTLHDLGPRFFTNKLIVRSVSTDVYDQFVKQLERDYFSLEFVVLHLMRLASFSVRWYQYFPSYLVVRVLSKLLLRHDAMVVRTTFRVVFEQHKRRPASSSRGWFGTSKKKEETPWLFAESDTVLAYMEGLVTWLEHLRSI</sequence>
<accession>A0A642UZI6</accession>
<dbReference type="PANTHER" id="PTHR31975">
    <property type="entry name" value="BUD SITE SELECTION PROTEIN 7-RELATED"/>
    <property type="match status" value="1"/>
</dbReference>
<dbReference type="InterPro" id="IPR011990">
    <property type="entry name" value="TPR-like_helical_dom_sf"/>
</dbReference>
<dbReference type="InterPro" id="IPR015374">
    <property type="entry name" value="ChAPs"/>
</dbReference>
<dbReference type="RefSeq" id="XP_034015010.1">
    <property type="nucleotide sequence ID" value="XM_034154591.1"/>
</dbReference>
<dbReference type="Pfam" id="PF09295">
    <property type="entry name" value="ChAPs"/>
    <property type="match status" value="1"/>
</dbReference>
<organism evidence="2 3">
    <name type="scientific">Diutina rugosa</name>
    <name type="common">Yeast</name>
    <name type="synonym">Candida rugosa</name>
    <dbReference type="NCBI Taxonomy" id="5481"/>
    <lineage>
        <taxon>Eukaryota</taxon>
        <taxon>Fungi</taxon>
        <taxon>Dikarya</taxon>
        <taxon>Ascomycota</taxon>
        <taxon>Saccharomycotina</taxon>
        <taxon>Pichiomycetes</taxon>
        <taxon>Debaryomycetaceae</taxon>
        <taxon>Diutina</taxon>
    </lineage>
</organism>
<proteinExistence type="predicted"/>
<name>A0A642UZI6_DIURU</name>
<keyword evidence="3" id="KW-1185">Reference proteome</keyword>
<dbReference type="PANTHER" id="PTHR31975:SF1">
    <property type="entry name" value="BUD SITE SELECTION PROTEIN 7-RELATED"/>
    <property type="match status" value="1"/>
</dbReference>
<protein>
    <submittedName>
        <fullName evidence="2">Uncharacterized protein</fullName>
    </submittedName>
</protein>
<dbReference type="Gene3D" id="1.25.40.10">
    <property type="entry name" value="Tetratricopeptide repeat domain"/>
    <property type="match status" value="2"/>
</dbReference>